<proteinExistence type="predicted"/>
<feature type="compositionally biased region" description="Low complexity" evidence="1">
    <location>
        <begin position="150"/>
        <end position="162"/>
    </location>
</feature>
<feature type="compositionally biased region" description="Low complexity" evidence="1">
    <location>
        <begin position="350"/>
        <end position="377"/>
    </location>
</feature>
<feature type="region of interest" description="Disordered" evidence="1">
    <location>
        <begin position="20"/>
        <end position="162"/>
    </location>
</feature>
<sequence length="616" mass="64499">MLDYNICFTSFGISWPALTRRGSEGRSQSGPGGVSRPNIPQRAGVISVTPQARPAHPGAPRPIPEAPGAPRPIPDTHPGAPRPAPDALTKPTDLPLGPPHPGPTQVRQTPSPMQPPMQPTTQPLSTPPAQPLKQPTAAPLQAQSKPPTQPAMQAPMQPAMQAPMQPAMQAPMQPAMQAPMQPAMQAPMQPAMQAPMQPAMQAPMQPAMQAPMQPAMQAPMQPAMQAPMQPAMQAPMQPAMHAPMQPAMQAPMQPQMAAPMLPTQVVAGPGAGAVLGAPGVVAPQGLSSPKPPPRSRSSQVLPPEGAAPDKARAAQTNGMNGNAVEVQWKPDPFDTLTSDLSASWLTTQSLTRNSSLCSSSAPPPSFSSTLPPSLSLHPTPPSTLQGFQSSPAALPPALTPSLLPPPPIPSRSRSQEALQRASPNPFLSEPMPARPNSTNPFTGPQAQQRRPLTPDFSTQQLASRSGLQSAAFTQALAPFPTFMPGAPSLLLPQTMPVYGLSSTPLTPTPAPPLLPSAILPRTVAPPLPLQSPPAPRAQRWVTFDEDSDFRAKCPPTASARAPQPQVQLTCSGFDSSPLWSSSPSAFPSLPPAIPARTVPRLPAPDSSLLPKEFTDR</sequence>
<feature type="compositionally biased region" description="Pro residues" evidence="1">
    <location>
        <begin position="393"/>
        <end position="409"/>
    </location>
</feature>
<feature type="compositionally biased region" description="Pro residues" evidence="1">
    <location>
        <begin position="57"/>
        <end position="84"/>
    </location>
</feature>
<dbReference type="Proteomes" id="UP001557470">
    <property type="component" value="Unassembled WGS sequence"/>
</dbReference>
<feature type="region of interest" description="Disordered" evidence="1">
    <location>
        <begin position="282"/>
        <end position="337"/>
    </location>
</feature>
<dbReference type="AlphaFoldDB" id="A0ABD0X6M9"/>
<name>A0ABD0X6M9_UMBPY</name>
<reference evidence="2 3" key="1">
    <citation type="submission" date="2024-06" db="EMBL/GenBank/DDBJ databases">
        <authorList>
            <person name="Pan Q."/>
            <person name="Wen M."/>
            <person name="Jouanno E."/>
            <person name="Zahm M."/>
            <person name="Klopp C."/>
            <person name="Cabau C."/>
            <person name="Louis A."/>
            <person name="Berthelot C."/>
            <person name="Parey E."/>
            <person name="Roest Crollius H."/>
            <person name="Montfort J."/>
            <person name="Robinson-Rechavi M."/>
            <person name="Bouchez O."/>
            <person name="Lampietro C."/>
            <person name="Lopez Roques C."/>
            <person name="Donnadieu C."/>
            <person name="Postlethwait J."/>
            <person name="Bobe J."/>
            <person name="Verreycken H."/>
            <person name="Guiguen Y."/>
        </authorList>
    </citation>
    <scope>NUCLEOTIDE SEQUENCE [LARGE SCALE GENOMIC DNA]</scope>
    <source>
        <strain evidence="2">Up_M1</strain>
        <tissue evidence="2">Testis</tissue>
    </source>
</reference>
<feature type="region of interest" description="Disordered" evidence="1">
    <location>
        <begin position="576"/>
        <end position="616"/>
    </location>
</feature>
<evidence type="ECO:0000313" key="2">
    <source>
        <dbReference type="EMBL" id="KAL0994904.1"/>
    </source>
</evidence>
<feature type="compositionally biased region" description="Polar residues" evidence="1">
    <location>
        <begin position="435"/>
        <end position="465"/>
    </location>
</feature>
<dbReference type="EMBL" id="JAGEUA010000003">
    <property type="protein sequence ID" value="KAL0994904.1"/>
    <property type="molecule type" value="Genomic_DNA"/>
</dbReference>
<protein>
    <submittedName>
        <fullName evidence="2">Uncharacterized protein</fullName>
    </submittedName>
</protein>
<evidence type="ECO:0000313" key="3">
    <source>
        <dbReference type="Proteomes" id="UP001557470"/>
    </source>
</evidence>
<feature type="compositionally biased region" description="Low complexity" evidence="1">
    <location>
        <begin position="576"/>
        <end position="587"/>
    </location>
</feature>
<organism evidence="2 3">
    <name type="scientific">Umbra pygmaea</name>
    <name type="common">Eastern mudminnow</name>
    <dbReference type="NCBI Taxonomy" id="75934"/>
    <lineage>
        <taxon>Eukaryota</taxon>
        <taxon>Metazoa</taxon>
        <taxon>Chordata</taxon>
        <taxon>Craniata</taxon>
        <taxon>Vertebrata</taxon>
        <taxon>Euteleostomi</taxon>
        <taxon>Actinopterygii</taxon>
        <taxon>Neopterygii</taxon>
        <taxon>Teleostei</taxon>
        <taxon>Protacanthopterygii</taxon>
        <taxon>Esociformes</taxon>
        <taxon>Umbridae</taxon>
        <taxon>Umbra</taxon>
    </lineage>
</organism>
<comment type="caution">
    <text evidence="2">The sequence shown here is derived from an EMBL/GenBank/DDBJ whole genome shotgun (WGS) entry which is preliminary data.</text>
</comment>
<evidence type="ECO:0000256" key="1">
    <source>
        <dbReference type="SAM" id="MobiDB-lite"/>
    </source>
</evidence>
<accession>A0ABD0X6M9</accession>
<gene>
    <name evidence="2" type="ORF">UPYG_G00129060</name>
</gene>
<feature type="region of interest" description="Disordered" evidence="1">
    <location>
        <begin position="350"/>
        <end position="465"/>
    </location>
</feature>
<keyword evidence="3" id="KW-1185">Reference proteome</keyword>